<evidence type="ECO:0000256" key="5">
    <source>
        <dbReference type="ARBA" id="ARBA00023002"/>
    </source>
</evidence>
<dbReference type="InterPro" id="IPR050182">
    <property type="entry name" value="Cytochrome_P450_fam2"/>
</dbReference>
<reference evidence="7" key="1">
    <citation type="submission" date="2021-06" db="EMBL/GenBank/DDBJ databases">
        <authorList>
            <person name="Hodson N. C."/>
            <person name="Mongue J. A."/>
            <person name="Jaron S. K."/>
        </authorList>
    </citation>
    <scope>NUCLEOTIDE SEQUENCE</scope>
</reference>
<keyword evidence="4" id="KW-0479">Metal-binding</keyword>
<dbReference type="GO" id="GO:0016712">
    <property type="term" value="F:oxidoreductase activity, acting on paired donors, with incorporation or reduction of molecular oxygen, reduced flavin or flavoprotein as one donor, and incorporation of one atom of oxygen"/>
    <property type="evidence" value="ECO:0007669"/>
    <property type="project" value="TreeGrafter"/>
</dbReference>
<sequence length="253" mass="29871">MTEWTKEYGPIFQIYFGSKRTYVLSELKSLREVFNDSEHNDRPYNEALYLLRDGLHGVVASSGQEWVEQRRFTLRHLRDFGFGKMAGEELIMFEVNDLLSKFSKDVGNPVSLSKTFNMAILNILWRITTGNRYEQDDPQLWSIFDQRREFQLQLGKNPAIFFVPSLAKAFPNFFGWNVVLKMLGDIKQILIDHVDEHQRTYSQNDPPRDFMDVYLAEIYKTTDTNSSFYKDHGLRSLRAIDHRCHTLKRQLRK</sequence>
<dbReference type="GO" id="GO:0006805">
    <property type="term" value="P:xenobiotic metabolic process"/>
    <property type="evidence" value="ECO:0007669"/>
    <property type="project" value="TreeGrafter"/>
</dbReference>
<evidence type="ECO:0000313" key="8">
    <source>
        <dbReference type="Proteomes" id="UP000708208"/>
    </source>
</evidence>
<dbReference type="AlphaFoldDB" id="A0A8J2KAL3"/>
<dbReference type="PANTHER" id="PTHR24300:SF376">
    <property type="entry name" value="CYTOCHROME P450 15A1"/>
    <property type="match status" value="1"/>
</dbReference>
<evidence type="ECO:0000313" key="7">
    <source>
        <dbReference type="EMBL" id="CAG7732547.1"/>
    </source>
</evidence>
<evidence type="ECO:0008006" key="9">
    <source>
        <dbReference type="Google" id="ProtNLM"/>
    </source>
</evidence>
<organism evidence="7 8">
    <name type="scientific">Allacma fusca</name>
    <dbReference type="NCBI Taxonomy" id="39272"/>
    <lineage>
        <taxon>Eukaryota</taxon>
        <taxon>Metazoa</taxon>
        <taxon>Ecdysozoa</taxon>
        <taxon>Arthropoda</taxon>
        <taxon>Hexapoda</taxon>
        <taxon>Collembola</taxon>
        <taxon>Symphypleona</taxon>
        <taxon>Sminthuridae</taxon>
        <taxon>Allacma</taxon>
    </lineage>
</organism>
<dbReference type="GO" id="GO:0008395">
    <property type="term" value="F:steroid hydroxylase activity"/>
    <property type="evidence" value="ECO:0007669"/>
    <property type="project" value="TreeGrafter"/>
</dbReference>
<accession>A0A8J2KAL3</accession>
<evidence type="ECO:0000256" key="1">
    <source>
        <dbReference type="ARBA" id="ARBA00001971"/>
    </source>
</evidence>
<dbReference type="Pfam" id="PF00067">
    <property type="entry name" value="p450"/>
    <property type="match status" value="1"/>
</dbReference>
<comment type="cofactor">
    <cofactor evidence="1">
        <name>heme</name>
        <dbReference type="ChEBI" id="CHEBI:30413"/>
    </cofactor>
</comment>
<dbReference type="GO" id="GO:0005737">
    <property type="term" value="C:cytoplasm"/>
    <property type="evidence" value="ECO:0007669"/>
    <property type="project" value="TreeGrafter"/>
</dbReference>
<dbReference type="GO" id="GO:0006082">
    <property type="term" value="P:organic acid metabolic process"/>
    <property type="evidence" value="ECO:0007669"/>
    <property type="project" value="TreeGrafter"/>
</dbReference>
<dbReference type="Proteomes" id="UP000708208">
    <property type="component" value="Unassembled WGS sequence"/>
</dbReference>
<gene>
    <name evidence="7" type="ORF">AFUS01_LOCUS21057</name>
</gene>
<dbReference type="OrthoDB" id="1055148at2759"/>
<dbReference type="InterPro" id="IPR001128">
    <property type="entry name" value="Cyt_P450"/>
</dbReference>
<evidence type="ECO:0000256" key="4">
    <source>
        <dbReference type="ARBA" id="ARBA00022723"/>
    </source>
</evidence>
<keyword evidence="6" id="KW-0408">Iron</keyword>
<evidence type="ECO:0000256" key="3">
    <source>
        <dbReference type="ARBA" id="ARBA00022617"/>
    </source>
</evidence>
<proteinExistence type="inferred from homology"/>
<keyword evidence="8" id="KW-1185">Reference proteome</keyword>
<dbReference type="EMBL" id="CAJVCH010233542">
    <property type="protein sequence ID" value="CAG7732547.1"/>
    <property type="molecule type" value="Genomic_DNA"/>
</dbReference>
<keyword evidence="3" id="KW-0349">Heme</keyword>
<evidence type="ECO:0000256" key="6">
    <source>
        <dbReference type="ARBA" id="ARBA00023004"/>
    </source>
</evidence>
<evidence type="ECO:0000256" key="2">
    <source>
        <dbReference type="ARBA" id="ARBA00010617"/>
    </source>
</evidence>
<dbReference type="GO" id="GO:0020037">
    <property type="term" value="F:heme binding"/>
    <property type="evidence" value="ECO:0007669"/>
    <property type="project" value="InterPro"/>
</dbReference>
<comment type="similarity">
    <text evidence="2">Belongs to the cytochrome P450 family.</text>
</comment>
<keyword evidence="5" id="KW-0560">Oxidoreductase</keyword>
<dbReference type="GO" id="GO:0005506">
    <property type="term" value="F:iron ion binding"/>
    <property type="evidence" value="ECO:0007669"/>
    <property type="project" value="InterPro"/>
</dbReference>
<comment type="caution">
    <text evidence="7">The sequence shown here is derived from an EMBL/GenBank/DDBJ whole genome shotgun (WGS) entry which is preliminary data.</text>
</comment>
<dbReference type="PANTHER" id="PTHR24300">
    <property type="entry name" value="CYTOCHROME P450 508A4-RELATED"/>
    <property type="match status" value="1"/>
</dbReference>
<name>A0A8J2KAL3_9HEXA</name>
<protein>
    <recommendedName>
        <fullName evidence="9">Cytochrome P450</fullName>
    </recommendedName>
</protein>